<dbReference type="GO" id="GO:0005886">
    <property type="term" value="C:plasma membrane"/>
    <property type="evidence" value="ECO:0007669"/>
    <property type="project" value="UniProtKB-SubCell"/>
</dbReference>
<evidence type="ECO:0000259" key="7">
    <source>
        <dbReference type="Pfam" id="PF06271"/>
    </source>
</evidence>
<organism evidence="9 10">
    <name type="scientific">Candidatus Methylacidithermus pantelleriae</name>
    <dbReference type="NCBI Taxonomy" id="2744239"/>
    <lineage>
        <taxon>Bacteria</taxon>
        <taxon>Pseudomonadati</taxon>
        <taxon>Verrucomicrobiota</taxon>
        <taxon>Methylacidiphilae</taxon>
        <taxon>Methylacidiphilales</taxon>
        <taxon>Methylacidiphilaceae</taxon>
        <taxon>Candidatus Methylacidithermus</taxon>
    </lineage>
</organism>
<keyword evidence="5 6" id="KW-0472">Membrane</keyword>
<protein>
    <submittedName>
        <fullName evidence="9">Putative Transporter</fullName>
    </submittedName>
</protein>
<evidence type="ECO:0000256" key="6">
    <source>
        <dbReference type="SAM" id="Phobius"/>
    </source>
</evidence>
<evidence type="ECO:0000256" key="1">
    <source>
        <dbReference type="ARBA" id="ARBA00004651"/>
    </source>
</evidence>
<gene>
    <name evidence="9" type="ORF">MPNT_50132</name>
</gene>
<dbReference type="AlphaFoldDB" id="A0A8J2BRX9"/>
<feature type="transmembrane region" description="Helical" evidence="6">
    <location>
        <begin position="103"/>
        <end position="120"/>
    </location>
</feature>
<comment type="subcellular location">
    <subcellularLocation>
        <location evidence="1">Cell membrane</location>
        <topology evidence="1">Multi-pass membrane protein</topology>
    </subcellularLocation>
</comment>
<feature type="domain" description="GYF" evidence="8">
    <location>
        <begin position="22"/>
        <end position="68"/>
    </location>
</feature>
<dbReference type="Pfam" id="PF06271">
    <property type="entry name" value="RDD"/>
    <property type="match status" value="1"/>
</dbReference>
<keyword evidence="2" id="KW-1003">Cell membrane</keyword>
<proteinExistence type="predicted"/>
<accession>A0A8J2BRX9</accession>
<feature type="domain" description="RDD" evidence="7">
    <location>
        <begin position="97"/>
        <end position="219"/>
    </location>
</feature>
<dbReference type="InterPro" id="IPR051791">
    <property type="entry name" value="Pra-immunoreactive"/>
</dbReference>
<evidence type="ECO:0000256" key="2">
    <source>
        <dbReference type="ARBA" id="ARBA00022475"/>
    </source>
</evidence>
<feature type="transmembrane region" description="Helical" evidence="6">
    <location>
        <begin position="132"/>
        <end position="149"/>
    </location>
</feature>
<sequence>MGEEETPPQTGELGAEIPSRFYLAKEGQRHGPFSLEEAKKRLQEALFGADDLAWYPGSPGWKRIAEIPWLAEAVVLETPPPAPAKAAGGPPPGVKLASRLSRFAAGVLDLALVSIAARLAEPDLGSDPAVSNFLFLFYLTMLLLLLWVYSTVAESSSYQATLGKWLLGLKVINTKGDRLSLGQAAMRSLGKLLSLVLVGLGFIPILFTPNRQGLPDWLARSYVVEEKRP</sequence>
<feature type="transmembrane region" description="Helical" evidence="6">
    <location>
        <begin position="188"/>
        <end position="207"/>
    </location>
</feature>
<dbReference type="InterPro" id="IPR010432">
    <property type="entry name" value="RDD"/>
</dbReference>
<keyword evidence="10" id="KW-1185">Reference proteome</keyword>
<dbReference type="PANTHER" id="PTHR36115">
    <property type="entry name" value="PROLINE-RICH ANTIGEN HOMOLOG-RELATED"/>
    <property type="match status" value="1"/>
</dbReference>
<reference evidence="9" key="1">
    <citation type="submission" date="2021-02" db="EMBL/GenBank/DDBJ databases">
        <authorList>
            <person name="Cremers G."/>
            <person name="Picone N."/>
        </authorList>
    </citation>
    <scope>NUCLEOTIDE SEQUENCE</scope>
    <source>
        <strain evidence="9">PQ17</strain>
    </source>
</reference>
<keyword evidence="4 6" id="KW-1133">Transmembrane helix</keyword>
<evidence type="ECO:0000313" key="10">
    <source>
        <dbReference type="Proteomes" id="UP000663859"/>
    </source>
</evidence>
<evidence type="ECO:0000256" key="5">
    <source>
        <dbReference type="ARBA" id="ARBA00023136"/>
    </source>
</evidence>
<evidence type="ECO:0000256" key="3">
    <source>
        <dbReference type="ARBA" id="ARBA00022692"/>
    </source>
</evidence>
<comment type="caution">
    <text evidence="9">The sequence shown here is derived from an EMBL/GenBank/DDBJ whole genome shotgun (WGS) entry which is preliminary data.</text>
</comment>
<dbReference type="Proteomes" id="UP000663859">
    <property type="component" value="Unassembled WGS sequence"/>
</dbReference>
<evidence type="ECO:0000313" key="9">
    <source>
        <dbReference type="EMBL" id="CAF0702610.1"/>
    </source>
</evidence>
<keyword evidence="3 6" id="KW-0812">Transmembrane</keyword>
<evidence type="ECO:0000256" key="4">
    <source>
        <dbReference type="ARBA" id="ARBA00022989"/>
    </source>
</evidence>
<dbReference type="RefSeq" id="WP_174582346.1">
    <property type="nucleotide sequence ID" value="NZ_CAJNOB010000045.1"/>
</dbReference>
<dbReference type="EMBL" id="CAJNOB010000045">
    <property type="protein sequence ID" value="CAF0702610.1"/>
    <property type="molecule type" value="Genomic_DNA"/>
</dbReference>
<name>A0A8J2BRX9_9BACT</name>
<evidence type="ECO:0000259" key="8">
    <source>
        <dbReference type="Pfam" id="PF14237"/>
    </source>
</evidence>
<dbReference type="InterPro" id="IPR025640">
    <property type="entry name" value="GYF_2"/>
</dbReference>
<dbReference type="Pfam" id="PF14237">
    <property type="entry name" value="GYF_2"/>
    <property type="match status" value="1"/>
</dbReference>